<dbReference type="Pfam" id="PF13280">
    <property type="entry name" value="WYL"/>
    <property type="match status" value="1"/>
</dbReference>
<gene>
    <name evidence="3" type="ORF">IAB08_06470</name>
</gene>
<name>A0A9D9H1X9_9BACT</name>
<evidence type="ECO:0000313" key="3">
    <source>
        <dbReference type="EMBL" id="MBO8432919.1"/>
    </source>
</evidence>
<dbReference type="AlphaFoldDB" id="A0A9D9H1X9"/>
<dbReference type="Pfam" id="PF25583">
    <property type="entry name" value="WCX"/>
    <property type="match status" value="1"/>
</dbReference>
<dbReference type="EMBL" id="JADIMZ010000100">
    <property type="protein sequence ID" value="MBO8432919.1"/>
    <property type="molecule type" value="Genomic_DNA"/>
</dbReference>
<dbReference type="PROSITE" id="PS52050">
    <property type="entry name" value="WYL"/>
    <property type="match status" value="1"/>
</dbReference>
<dbReference type="PANTHER" id="PTHR34580">
    <property type="match status" value="1"/>
</dbReference>
<dbReference type="InterPro" id="IPR057727">
    <property type="entry name" value="WCX_dom"/>
</dbReference>
<evidence type="ECO:0000313" key="4">
    <source>
        <dbReference type="Proteomes" id="UP000823612"/>
    </source>
</evidence>
<feature type="domain" description="WYL" evidence="1">
    <location>
        <begin position="121"/>
        <end position="188"/>
    </location>
</feature>
<proteinExistence type="predicted"/>
<accession>A0A9D9H1X9</accession>
<dbReference type="Proteomes" id="UP000823612">
    <property type="component" value="Unassembled WGS sequence"/>
</dbReference>
<dbReference type="InterPro" id="IPR026881">
    <property type="entry name" value="WYL_dom"/>
</dbReference>
<dbReference type="InterPro" id="IPR051534">
    <property type="entry name" value="CBASS_pafABC_assoc_protein"/>
</dbReference>
<protein>
    <submittedName>
        <fullName evidence="3">WYL domain-containing protein</fullName>
    </submittedName>
</protein>
<dbReference type="PANTHER" id="PTHR34580:SF9">
    <property type="entry name" value="SLL5097 PROTEIN"/>
    <property type="match status" value="1"/>
</dbReference>
<evidence type="ECO:0000259" key="2">
    <source>
        <dbReference type="Pfam" id="PF25583"/>
    </source>
</evidence>
<organism evidence="3 4">
    <name type="scientific">Candidatus Pullibacteroides excrementavium</name>
    <dbReference type="NCBI Taxonomy" id="2840905"/>
    <lineage>
        <taxon>Bacteria</taxon>
        <taxon>Pseudomonadati</taxon>
        <taxon>Bacteroidota</taxon>
        <taxon>Bacteroidia</taxon>
        <taxon>Bacteroidales</taxon>
        <taxon>Candidatus Pullibacteroides</taxon>
    </lineage>
</organism>
<reference evidence="3" key="2">
    <citation type="journal article" date="2021" name="PeerJ">
        <title>Extensive microbial diversity within the chicken gut microbiome revealed by metagenomics and culture.</title>
        <authorList>
            <person name="Gilroy R."/>
            <person name="Ravi A."/>
            <person name="Getino M."/>
            <person name="Pursley I."/>
            <person name="Horton D.L."/>
            <person name="Alikhan N.F."/>
            <person name="Baker D."/>
            <person name="Gharbi K."/>
            <person name="Hall N."/>
            <person name="Watson M."/>
            <person name="Adriaenssens E.M."/>
            <person name="Foster-Nyarko E."/>
            <person name="Jarju S."/>
            <person name="Secka A."/>
            <person name="Antonio M."/>
            <person name="Oren A."/>
            <person name="Chaudhuri R.R."/>
            <person name="La Ragione R."/>
            <person name="Hildebrand F."/>
            <person name="Pallen M.J."/>
        </authorList>
    </citation>
    <scope>NUCLEOTIDE SEQUENCE</scope>
    <source>
        <strain evidence="3">2889</strain>
    </source>
</reference>
<sequence>MAKNLFNRYVWLVNTIYEAGKITFEEISNRWERSALGDGAPLPLRTFHNHRKEIEALFDINIECNKRGGYYYYIENAEEMERGDVRTWLLNTFAVNNLINESYAIKSRILFEEIPSGQRFLSPIIGAMRDGVELEISYKNYWQPEAHTFEIAPYCVKVFKQRWYVVGKSERYDSPRVYALDRIQNLRITDDKFVFPPDFDPKEYFHYSLGIIVGEEEPVIIRLKAFGHQADYIRARPFHPSQQEIEKQEDYSVFEYFMRPTFDFYQEMLSQGAGVEILSPEPVRQKMLGQIRWMESLYQRPESELSKKRKCTSSEK</sequence>
<feature type="domain" description="WCX" evidence="2">
    <location>
        <begin position="218"/>
        <end position="292"/>
    </location>
</feature>
<reference evidence="3" key="1">
    <citation type="submission" date="2020-10" db="EMBL/GenBank/DDBJ databases">
        <authorList>
            <person name="Gilroy R."/>
        </authorList>
    </citation>
    <scope>NUCLEOTIDE SEQUENCE</scope>
    <source>
        <strain evidence="3">2889</strain>
    </source>
</reference>
<evidence type="ECO:0000259" key="1">
    <source>
        <dbReference type="Pfam" id="PF13280"/>
    </source>
</evidence>
<comment type="caution">
    <text evidence="3">The sequence shown here is derived from an EMBL/GenBank/DDBJ whole genome shotgun (WGS) entry which is preliminary data.</text>
</comment>